<dbReference type="AlphaFoldDB" id="A0AAV2TQX4"/>
<dbReference type="EMBL" id="CAXLJL010000523">
    <property type="protein sequence ID" value="CAL5138738.1"/>
    <property type="molecule type" value="Genomic_DNA"/>
</dbReference>
<accession>A0AAV2TQX4</accession>
<name>A0AAV2TQX4_CALDB</name>
<dbReference type="SUPFAM" id="SSF51045">
    <property type="entry name" value="WW domain"/>
    <property type="match status" value="1"/>
</dbReference>
<evidence type="ECO:0000313" key="3">
    <source>
        <dbReference type="EMBL" id="CAL5138738.1"/>
    </source>
</evidence>
<dbReference type="InterPro" id="IPR001202">
    <property type="entry name" value="WW_dom"/>
</dbReference>
<evidence type="ECO:0000259" key="2">
    <source>
        <dbReference type="PROSITE" id="PS50020"/>
    </source>
</evidence>
<evidence type="ECO:0000256" key="1">
    <source>
        <dbReference type="SAM" id="MobiDB-lite"/>
    </source>
</evidence>
<protein>
    <recommendedName>
        <fullName evidence="2">WW domain-containing protein</fullName>
    </recommendedName>
</protein>
<gene>
    <name evidence="3" type="ORF">CDAUBV1_LOCUS13548</name>
</gene>
<reference evidence="3" key="1">
    <citation type="submission" date="2024-06" db="EMBL/GenBank/DDBJ databases">
        <authorList>
            <person name="Liu X."/>
            <person name="Lenzi L."/>
            <person name="Haldenby T S."/>
            <person name="Uol C."/>
        </authorList>
    </citation>
    <scope>NUCLEOTIDE SEQUENCE</scope>
</reference>
<evidence type="ECO:0000313" key="4">
    <source>
        <dbReference type="Proteomes" id="UP001497525"/>
    </source>
</evidence>
<feature type="region of interest" description="Disordered" evidence="1">
    <location>
        <begin position="106"/>
        <end position="128"/>
    </location>
</feature>
<organism evidence="3 4">
    <name type="scientific">Calicophoron daubneyi</name>
    <name type="common">Rumen fluke</name>
    <name type="synonym">Paramphistomum daubneyi</name>
    <dbReference type="NCBI Taxonomy" id="300641"/>
    <lineage>
        <taxon>Eukaryota</taxon>
        <taxon>Metazoa</taxon>
        <taxon>Spiralia</taxon>
        <taxon>Lophotrochozoa</taxon>
        <taxon>Platyhelminthes</taxon>
        <taxon>Trematoda</taxon>
        <taxon>Digenea</taxon>
        <taxon>Plagiorchiida</taxon>
        <taxon>Pronocephalata</taxon>
        <taxon>Paramphistomoidea</taxon>
        <taxon>Paramphistomidae</taxon>
        <taxon>Calicophoron</taxon>
    </lineage>
</organism>
<feature type="compositionally biased region" description="Polar residues" evidence="1">
    <location>
        <begin position="144"/>
        <end position="165"/>
    </location>
</feature>
<dbReference type="InterPro" id="IPR036020">
    <property type="entry name" value="WW_dom_sf"/>
</dbReference>
<feature type="domain" description="WW" evidence="2">
    <location>
        <begin position="53"/>
        <end position="86"/>
    </location>
</feature>
<feature type="compositionally biased region" description="Polar residues" evidence="1">
    <location>
        <begin position="181"/>
        <end position="190"/>
    </location>
</feature>
<dbReference type="PROSITE" id="PS50020">
    <property type="entry name" value="WW_DOMAIN_2"/>
    <property type="match status" value="1"/>
</dbReference>
<dbReference type="Proteomes" id="UP001497525">
    <property type="component" value="Unassembled WGS sequence"/>
</dbReference>
<dbReference type="SMART" id="SM00456">
    <property type="entry name" value="WW"/>
    <property type="match status" value="1"/>
</dbReference>
<feature type="compositionally biased region" description="Basic and acidic residues" evidence="1">
    <location>
        <begin position="345"/>
        <end position="359"/>
    </location>
</feature>
<sequence>MTVCANGQVILEETYDMRFRPSKEEIYQYAGIIGLDPDSEPELLHLAYEGLVAPLPPQWKPCQDRNGDIYYFNFETGQSFWDHPCDVHYRQLVIEERGHFETLKSLHSIPNTGDSHRRMDQLENKQTGQRIKDGNMYLTREGLSKSSRTSVRNTENDLHVSQSKSYLIGPRTHPKYLSEPENLNSRSLSPDTDLRTSESLSVVTKLSGTSNMLNPLSVLGETLQSDLKSSRNQYRLLRQLSSCQTELSILSRELGSSYAQLESTCLTTDASECLKLDLGVSTTVEPRQTCLLVKSASLSDGNSTLCRSSLKPSETQQAKSAYSLQRRTGVQLNQSGVDSENLSPRVDEESKPKRFSSETDLVEPHFQHVTNQSQNLRSSGGLNTVDETFGYGTKQDPPTSILNALRRITLELNRISTSTHLKKERTEPHITRRTNSEYPMILSKAWPSSVQKSLVENAFTYTHHIDWDRVLPSSRTINERPKFCTYSDLRKEINEYVQWLNIARTEFERQCEV</sequence>
<dbReference type="InterPro" id="IPR053233">
    <property type="entry name" value="ABRA-related"/>
</dbReference>
<dbReference type="Pfam" id="PF00397">
    <property type="entry name" value="WW"/>
    <property type="match status" value="1"/>
</dbReference>
<dbReference type="Gene3D" id="3.30.1470.10">
    <property type="entry name" value="Photosystem I PsaD, reaction center subunit II"/>
    <property type="match status" value="1"/>
</dbReference>
<proteinExistence type="predicted"/>
<feature type="region of interest" description="Disordered" evidence="1">
    <location>
        <begin position="307"/>
        <end position="326"/>
    </location>
</feature>
<feature type="compositionally biased region" description="Basic and acidic residues" evidence="1">
    <location>
        <begin position="114"/>
        <end position="123"/>
    </location>
</feature>
<dbReference type="PANTHER" id="PTHR21715:SF0">
    <property type="entry name" value="RH04127P"/>
    <property type="match status" value="1"/>
</dbReference>
<comment type="caution">
    <text evidence="3">The sequence shown here is derived from an EMBL/GenBank/DDBJ whole genome shotgun (WGS) entry which is preliminary data.</text>
</comment>
<dbReference type="PANTHER" id="PTHR21715">
    <property type="entry name" value="RH04127P"/>
    <property type="match status" value="1"/>
</dbReference>
<feature type="region of interest" description="Disordered" evidence="1">
    <location>
        <begin position="334"/>
        <end position="359"/>
    </location>
</feature>
<feature type="region of interest" description="Disordered" evidence="1">
    <location>
        <begin position="141"/>
        <end position="196"/>
    </location>
</feature>
<dbReference type="CDD" id="cd00201">
    <property type="entry name" value="WW"/>
    <property type="match status" value="1"/>
</dbReference>